<reference evidence="1 2" key="1">
    <citation type="submission" date="2024-03" db="EMBL/GenBank/DDBJ databases">
        <title>A high-quality draft genome sequence of Diaporthe vaccinii, a causative agent of upright dieback and viscid rot disease in cranberry plants.</title>
        <authorList>
            <person name="Sarrasin M."/>
            <person name="Lang B.F."/>
            <person name="Burger G."/>
        </authorList>
    </citation>
    <scope>NUCLEOTIDE SEQUENCE [LARGE SCALE GENOMIC DNA]</scope>
    <source>
        <strain evidence="1 2">IS7</strain>
    </source>
</reference>
<evidence type="ECO:0000313" key="2">
    <source>
        <dbReference type="Proteomes" id="UP001600888"/>
    </source>
</evidence>
<comment type="caution">
    <text evidence="1">The sequence shown here is derived from an EMBL/GenBank/DDBJ whole genome shotgun (WGS) entry which is preliminary data.</text>
</comment>
<dbReference type="Proteomes" id="UP001600888">
    <property type="component" value="Unassembled WGS sequence"/>
</dbReference>
<gene>
    <name evidence="1" type="ORF">FJTKL_14246</name>
</gene>
<name>A0ABR4E8F6_9PEZI</name>
<keyword evidence="2" id="KW-1185">Reference proteome</keyword>
<sequence length="83" mass="8917">MSFLIPCGGTKVEHAGRWQYVLFGVSISTFLARDVLPAASSGKQGFVGEGHREKLLETTATPLVPTRESCKIVERKAIGADQA</sequence>
<proteinExistence type="predicted"/>
<accession>A0ABR4E8F6</accession>
<organism evidence="1 2">
    <name type="scientific">Diaporthe vaccinii</name>
    <dbReference type="NCBI Taxonomy" id="105482"/>
    <lineage>
        <taxon>Eukaryota</taxon>
        <taxon>Fungi</taxon>
        <taxon>Dikarya</taxon>
        <taxon>Ascomycota</taxon>
        <taxon>Pezizomycotina</taxon>
        <taxon>Sordariomycetes</taxon>
        <taxon>Sordariomycetidae</taxon>
        <taxon>Diaporthales</taxon>
        <taxon>Diaporthaceae</taxon>
        <taxon>Diaporthe</taxon>
        <taxon>Diaporthe eres species complex</taxon>
    </lineage>
</organism>
<protein>
    <submittedName>
        <fullName evidence="1">Uncharacterized protein</fullName>
    </submittedName>
</protein>
<evidence type="ECO:0000313" key="1">
    <source>
        <dbReference type="EMBL" id="KAL2278687.1"/>
    </source>
</evidence>
<dbReference type="EMBL" id="JBAWTH010000084">
    <property type="protein sequence ID" value="KAL2278687.1"/>
    <property type="molecule type" value="Genomic_DNA"/>
</dbReference>